<proteinExistence type="predicted"/>
<dbReference type="AlphaFoldDB" id="A0A6C0DR45"/>
<organism evidence="2">
    <name type="scientific">viral metagenome</name>
    <dbReference type="NCBI Taxonomy" id="1070528"/>
    <lineage>
        <taxon>unclassified sequences</taxon>
        <taxon>metagenomes</taxon>
        <taxon>organismal metagenomes</taxon>
    </lineage>
</organism>
<evidence type="ECO:0000313" key="2">
    <source>
        <dbReference type="EMBL" id="QHT18379.1"/>
    </source>
</evidence>
<protein>
    <submittedName>
        <fullName evidence="2">Uncharacterized protein</fullName>
    </submittedName>
</protein>
<name>A0A6C0DR45_9ZZZZ</name>
<dbReference type="EMBL" id="MN739655">
    <property type="protein sequence ID" value="QHT18379.1"/>
    <property type="molecule type" value="Genomic_DNA"/>
</dbReference>
<accession>A0A6C0DR45</accession>
<feature type="compositionally biased region" description="Basic residues" evidence="1">
    <location>
        <begin position="304"/>
        <end position="315"/>
    </location>
</feature>
<evidence type="ECO:0000256" key="1">
    <source>
        <dbReference type="SAM" id="MobiDB-lite"/>
    </source>
</evidence>
<feature type="region of interest" description="Disordered" evidence="1">
    <location>
        <begin position="1"/>
        <end position="20"/>
    </location>
</feature>
<reference evidence="2" key="1">
    <citation type="journal article" date="2020" name="Nature">
        <title>Giant virus diversity and host interactions through global metagenomics.</title>
        <authorList>
            <person name="Schulz F."/>
            <person name="Roux S."/>
            <person name="Paez-Espino D."/>
            <person name="Jungbluth S."/>
            <person name="Walsh D.A."/>
            <person name="Denef V.J."/>
            <person name="McMahon K.D."/>
            <person name="Konstantinidis K.T."/>
            <person name="Eloe-Fadrosh E.A."/>
            <person name="Kyrpides N.C."/>
            <person name="Woyke T."/>
        </authorList>
    </citation>
    <scope>NUCLEOTIDE SEQUENCE</scope>
    <source>
        <strain evidence="2">GVMAG-M-3300023174-46</strain>
    </source>
</reference>
<sequence>MNSTQSSLGHSICWRGPPGSGKRHALQTQLQLWAKSMGQLYVLKRQFWDAPLQGGEMQEDGDEVSSDEKALLPMEVSILHWGFDVARMSLQDKQYIKSILLRWGRGSQVLANSGHSARCLVLYHAHLLSSESILFLQAFLEENCHDTILWMTSEHPLPPRLADWCIELPVGSKIDRNLEKLQFTPGIPTIQEEIVEIYKLWMESPPTLSDVKKIRSVVYGLLHRNIRWTDGFHHWMFALDSLPLTLDQKARVADVCIRQPFTGPGQTVPSYRIPILWENYLLCLRQALAPLKESDSASDNITKPPKKITSRKGKGVSKDAPTCS</sequence>
<feature type="region of interest" description="Disordered" evidence="1">
    <location>
        <begin position="293"/>
        <end position="324"/>
    </location>
</feature>